<evidence type="ECO:0000313" key="2">
    <source>
        <dbReference type="Proteomes" id="UP000814140"/>
    </source>
</evidence>
<reference evidence="1" key="2">
    <citation type="journal article" date="2022" name="New Phytol.">
        <title>Evolutionary transition to the ectomycorrhizal habit in the genomes of a hyperdiverse lineage of mushroom-forming fungi.</title>
        <authorList>
            <person name="Looney B."/>
            <person name="Miyauchi S."/>
            <person name="Morin E."/>
            <person name="Drula E."/>
            <person name="Courty P.E."/>
            <person name="Kohler A."/>
            <person name="Kuo A."/>
            <person name="LaButti K."/>
            <person name="Pangilinan J."/>
            <person name="Lipzen A."/>
            <person name="Riley R."/>
            <person name="Andreopoulos W."/>
            <person name="He G."/>
            <person name="Johnson J."/>
            <person name="Nolan M."/>
            <person name="Tritt A."/>
            <person name="Barry K.W."/>
            <person name="Grigoriev I.V."/>
            <person name="Nagy L.G."/>
            <person name="Hibbett D."/>
            <person name="Henrissat B."/>
            <person name="Matheny P.B."/>
            <person name="Labbe J."/>
            <person name="Martin F.M."/>
        </authorList>
    </citation>
    <scope>NUCLEOTIDE SEQUENCE</scope>
    <source>
        <strain evidence="1">HHB10654</strain>
    </source>
</reference>
<accession>A0ACB8SLZ4</accession>
<sequence>MSTFSILTIAGASLTCQLAFRKFEPQTGLSLSLLLLLVPGLLSVLLSPLFSSWFRCIFSSFTAYSILVLLFTLIYRLSPVHPLAQYPGPTFAKASKIWMAYVSSKGKEHLYHQSLHERYGDVVRVGPNELSFRDVSAIAPILGPGGLPKGSYWDNRSKPPAMVGLRDPIEHAQRRKAWNRAFAIEAIKNYEPFLASRIRQLIERFDDLIREQAAVGKDSAAFVDLSAWMTYFSTDFMGDMGFGGGFELMRDNGHSGLRRVYENSMSAAHVLGHIPWLLVFFKPLLGRKSPIVIMREFARANVTRRIAIGAERKDLFYYLVRHNPPVKNLFVQSICLQSGEDDKMVAPPPLPVLASDGFLAIVAGSDTTAITLTVFFYYMLRNPTAYRRLQTEVDVAFPNAEEPLDAAKLSSMDWLNACINEALRLLAPASTGSRRSVIRGAGPQRVGKYVVPEQTQVSVHVYSIQRDPRNFSSPDSFLPQRWLVDEGDRDPDIFVHNPAAFIPFSYGPANCAGKGLALLELRMLISWLVQRFEFRRHAGVDVDDWESRLKDYFVFTRAPLWLDIVSRG</sequence>
<evidence type="ECO:0000313" key="1">
    <source>
        <dbReference type="EMBL" id="KAI0057222.1"/>
    </source>
</evidence>
<dbReference type="Proteomes" id="UP000814140">
    <property type="component" value="Unassembled WGS sequence"/>
</dbReference>
<keyword evidence="2" id="KW-1185">Reference proteome</keyword>
<protein>
    <submittedName>
        <fullName evidence="1">Cytochrome P450</fullName>
    </submittedName>
</protein>
<comment type="caution">
    <text evidence="1">The sequence shown here is derived from an EMBL/GenBank/DDBJ whole genome shotgun (WGS) entry which is preliminary data.</text>
</comment>
<name>A0ACB8SLZ4_9AGAM</name>
<proteinExistence type="predicted"/>
<gene>
    <name evidence="1" type="ORF">BV25DRAFT_1902804</name>
</gene>
<dbReference type="EMBL" id="MU277250">
    <property type="protein sequence ID" value="KAI0057222.1"/>
    <property type="molecule type" value="Genomic_DNA"/>
</dbReference>
<reference evidence="1" key="1">
    <citation type="submission" date="2021-03" db="EMBL/GenBank/DDBJ databases">
        <authorList>
            <consortium name="DOE Joint Genome Institute"/>
            <person name="Ahrendt S."/>
            <person name="Looney B.P."/>
            <person name="Miyauchi S."/>
            <person name="Morin E."/>
            <person name="Drula E."/>
            <person name="Courty P.E."/>
            <person name="Chicoki N."/>
            <person name="Fauchery L."/>
            <person name="Kohler A."/>
            <person name="Kuo A."/>
            <person name="Labutti K."/>
            <person name="Pangilinan J."/>
            <person name="Lipzen A."/>
            <person name="Riley R."/>
            <person name="Andreopoulos W."/>
            <person name="He G."/>
            <person name="Johnson J."/>
            <person name="Barry K.W."/>
            <person name="Grigoriev I.V."/>
            <person name="Nagy L."/>
            <person name="Hibbett D."/>
            <person name="Henrissat B."/>
            <person name="Matheny P.B."/>
            <person name="Labbe J."/>
            <person name="Martin F."/>
        </authorList>
    </citation>
    <scope>NUCLEOTIDE SEQUENCE</scope>
    <source>
        <strain evidence="1">HHB10654</strain>
    </source>
</reference>
<organism evidence="1 2">
    <name type="scientific">Artomyces pyxidatus</name>
    <dbReference type="NCBI Taxonomy" id="48021"/>
    <lineage>
        <taxon>Eukaryota</taxon>
        <taxon>Fungi</taxon>
        <taxon>Dikarya</taxon>
        <taxon>Basidiomycota</taxon>
        <taxon>Agaricomycotina</taxon>
        <taxon>Agaricomycetes</taxon>
        <taxon>Russulales</taxon>
        <taxon>Auriscalpiaceae</taxon>
        <taxon>Artomyces</taxon>
    </lineage>
</organism>